<proteinExistence type="predicted"/>
<accession>A0A849VD04</accession>
<evidence type="ECO:0000313" key="2">
    <source>
        <dbReference type="Proteomes" id="UP000586305"/>
    </source>
</evidence>
<protein>
    <recommendedName>
        <fullName evidence="3">PH (Pleckstrin Homology) domain-containing protein</fullName>
    </recommendedName>
</protein>
<evidence type="ECO:0008006" key="3">
    <source>
        <dbReference type="Google" id="ProtNLM"/>
    </source>
</evidence>
<reference evidence="1 2" key="1">
    <citation type="submission" date="2020-04" db="EMBL/GenBank/DDBJ databases">
        <title>Pseudoalteromonas caenipelagi sp. nov., isolated from a tidal flat.</title>
        <authorList>
            <person name="Park S."/>
            <person name="Yoon J.-H."/>
        </authorList>
    </citation>
    <scope>NUCLEOTIDE SEQUENCE [LARGE SCALE GENOMIC DNA]</scope>
    <source>
        <strain evidence="1 2">JBTF-M23</strain>
    </source>
</reference>
<dbReference type="RefSeq" id="WP_171626342.1">
    <property type="nucleotide sequence ID" value="NZ_JABBPG010000004.1"/>
</dbReference>
<name>A0A849VD04_9GAMM</name>
<dbReference type="EMBL" id="JABBPG010000004">
    <property type="protein sequence ID" value="NOU51282.1"/>
    <property type="molecule type" value="Genomic_DNA"/>
</dbReference>
<gene>
    <name evidence="1" type="ORF">HG263_12165</name>
</gene>
<evidence type="ECO:0000313" key="1">
    <source>
        <dbReference type="EMBL" id="NOU51282.1"/>
    </source>
</evidence>
<dbReference type="AlphaFoldDB" id="A0A849VD04"/>
<comment type="caution">
    <text evidence="1">The sequence shown here is derived from an EMBL/GenBank/DDBJ whole genome shotgun (WGS) entry which is preliminary data.</text>
</comment>
<dbReference type="Proteomes" id="UP000586305">
    <property type="component" value="Unassembled WGS sequence"/>
</dbReference>
<keyword evidence="2" id="KW-1185">Reference proteome</keyword>
<organism evidence="1 2">
    <name type="scientific">Pseudoalteromonas caenipelagi</name>
    <dbReference type="NCBI Taxonomy" id="2726988"/>
    <lineage>
        <taxon>Bacteria</taxon>
        <taxon>Pseudomonadati</taxon>
        <taxon>Pseudomonadota</taxon>
        <taxon>Gammaproteobacteria</taxon>
        <taxon>Alteromonadales</taxon>
        <taxon>Pseudoalteromonadaceae</taxon>
        <taxon>Pseudoalteromonas</taxon>
    </lineage>
</organism>
<sequence>MLNYLLGRRDFHARKKIINAVKSFDKYNESELLDNASALLIFKSDIQQCWLVFTSQRMYFVIDDTEKGILKALWARDKENIIVDGRVALHLKEEKYSKETGRLLFGNMNNSLMYTHSLFNGVSISGAIINLAQKHFIDE</sequence>